<protein>
    <submittedName>
        <fullName evidence="1">Uncharacterized protein</fullName>
    </submittedName>
</protein>
<name>A0A288TZP0_9CAUD</name>
<dbReference type="EMBL" id="KY549443">
    <property type="protein sequence ID" value="APZ81935.1"/>
    <property type="molecule type" value="Genomic_DNA"/>
</dbReference>
<keyword evidence="2" id="KW-1185">Reference proteome</keyword>
<reference evidence="2" key="1">
    <citation type="submission" date="2016-12" db="EMBL/GenBank/DDBJ databases">
        <authorList>
            <person name="Lee J.-H."/>
            <person name="Kim Y.-T."/>
            <person name="Kim J.-H."/>
            <person name="Ryu S.-R."/>
        </authorList>
    </citation>
    <scope>NUCLEOTIDE SEQUENCE [LARGE SCALE GENOMIC DNA]</scope>
</reference>
<gene>
    <name evidence="1" type="ORF">EFP01_008</name>
</gene>
<evidence type="ECO:0000313" key="1">
    <source>
        <dbReference type="EMBL" id="APZ81935.1"/>
    </source>
</evidence>
<organism evidence="1 2">
    <name type="scientific">Enterococcus phage EFP01</name>
    <dbReference type="NCBI Taxonomy" id="1926594"/>
    <lineage>
        <taxon>Viruses</taxon>
        <taxon>Duplodnaviria</taxon>
        <taxon>Heunggongvirae</taxon>
        <taxon>Uroviricota</taxon>
        <taxon>Caudoviricetes</taxon>
        <taxon>Herelleviridae</taxon>
        <taxon>Brockvirinae</taxon>
        <taxon>Schiekvirus</taxon>
        <taxon>Schiekvirus EFP01</taxon>
    </lineage>
</organism>
<sequence>MKKTYEMPNYMLTMLKNYKDGIKYGSPSLDDFLEKNSDYEDYVRLIKEHTKSDVDFKALAGKFLIDGDVTGYDTEFDELLFLIDSINQQIAKFVTEANELAVSGNYFGKPSRSDKVSRVFLRVKPGKCLDNIEIYIYPSSSPFAGLVSGVDFTNKEGCSTVITLKEKQGCIDFNGLTTHKLYSASCFKTVQGKAKKYMESKLFSPEFRDLVSTLNDSLYYIYQGEKNPMDILIK</sequence>
<dbReference type="Proteomes" id="UP000224269">
    <property type="component" value="Segment"/>
</dbReference>
<accession>A0A288TZP0</accession>
<evidence type="ECO:0000313" key="2">
    <source>
        <dbReference type="Proteomes" id="UP000224269"/>
    </source>
</evidence>
<proteinExistence type="predicted"/>